<dbReference type="KEGG" id="cgo:Corgl_1548"/>
<keyword evidence="2 4" id="KW-0560">Oxidoreductase</keyword>
<dbReference type="OrthoDB" id="9793626at2"/>
<reference evidence="8" key="1">
    <citation type="journal article" date="2013" name="Stand. Genomic Sci.">
        <title>Complete genome sequence of Coriobacterium glomerans type strain (PW2(T)) from the midgut of Pyrrhocoris apterus L. (red soldier bug).</title>
        <authorList>
            <person name="Stackebrandt E."/>
            <person name="Zeytun A."/>
            <person name="Lapidus A."/>
            <person name="Nolan M."/>
            <person name="Lucas S."/>
            <person name="Hammon N."/>
            <person name="Deshpande S."/>
            <person name="Cheng J.F."/>
            <person name="Tapia R."/>
            <person name="Goodwin L.A."/>
            <person name="Pitluck S."/>
            <person name="Liolios K."/>
            <person name="Pagani I."/>
            <person name="Ivanova N."/>
            <person name="Mavromatis K."/>
            <person name="Mikhailova N."/>
            <person name="Huntemann M."/>
            <person name="Pati A."/>
            <person name="Chen A."/>
            <person name="Palaniappan K."/>
            <person name="Chang Y.J."/>
            <person name="Land M."/>
            <person name="Hauser L."/>
            <person name="Rohde M."/>
            <person name="Pukall R."/>
            <person name="Goker M."/>
            <person name="Detter J.C."/>
            <person name="Woyke T."/>
            <person name="Bristow J."/>
            <person name="Eisen J.A."/>
            <person name="Markowitz V."/>
            <person name="Hugenholtz P."/>
            <person name="Kyrpides N.C."/>
            <person name="Klenk H.P."/>
        </authorList>
    </citation>
    <scope>NUCLEOTIDE SEQUENCE</scope>
    <source>
        <strain evidence="8">ATCC 49209 / DSM 20642 / JCM 10262 / PW2</strain>
    </source>
</reference>
<dbReference type="AlphaFoldDB" id="F2NAW9"/>
<feature type="domain" description="D-isomer specific 2-hydroxyacid dehydrogenase NAD-binding" evidence="6">
    <location>
        <begin position="112"/>
        <end position="285"/>
    </location>
</feature>
<comment type="similarity">
    <text evidence="1 4">Belongs to the D-isomer specific 2-hydroxyacid dehydrogenase family.</text>
</comment>
<dbReference type="Gene3D" id="3.40.50.720">
    <property type="entry name" value="NAD(P)-binding Rossmann-like Domain"/>
    <property type="match status" value="2"/>
</dbReference>
<dbReference type="PANTHER" id="PTHR43761">
    <property type="entry name" value="D-ISOMER SPECIFIC 2-HYDROXYACID DEHYDROGENASE FAMILY PROTEIN (AFU_ORTHOLOGUE AFUA_1G13630)"/>
    <property type="match status" value="1"/>
</dbReference>
<dbReference type="Pfam" id="PF00389">
    <property type="entry name" value="2-Hacid_dh"/>
    <property type="match status" value="1"/>
</dbReference>
<dbReference type="InterPro" id="IPR006140">
    <property type="entry name" value="D-isomer_DH_NAD-bd"/>
</dbReference>
<dbReference type="HOGENOM" id="CLU_019796_1_3_11"/>
<dbReference type="FunFam" id="3.40.50.720:FF:000203">
    <property type="entry name" value="D-3-phosphoglycerate dehydrogenase (SerA)"/>
    <property type="match status" value="1"/>
</dbReference>
<name>F2NAW9_CORGP</name>
<dbReference type="InterPro" id="IPR050418">
    <property type="entry name" value="D-iso_2-hydroxyacid_DH_PdxB"/>
</dbReference>
<evidence type="ECO:0000256" key="2">
    <source>
        <dbReference type="ARBA" id="ARBA00023002"/>
    </source>
</evidence>
<dbReference type="STRING" id="700015.Corgl_1548"/>
<evidence type="ECO:0000256" key="1">
    <source>
        <dbReference type="ARBA" id="ARBA00005854"/>
    </source>
</evidence>
<sequence length="311" mass="33931">MNVLITPRGFARYGTDEIARMESLGLSVQCNTTGNPYSADNFLEMAKDSDAIIIGVDICDRAVMKQCQKLKVICKFGVGTDNIDLAYAKQRGIYVGRTVGSNSLSVAEHVAALMFADAKNLYPTIRDVKAGGWCKPTGAELHGKSLGIIGFGAIGKSLAKIATGIGMHVIIYDAFTIDPKTAQENECTIASLDELLEMSDYVSLHVPLLDSTRDMISTQQFDHMKRDACLLNASRGGIVDETALYEALKRGAIRSACFDVYSSEPPRPESPLLALDNFLLTSHIASRTREAERRTCLISTNYILEHLGLQQ</sequence>
<dbReference type="GO" id="GO:0016616">
    <property type="term" value="F:oxidoreductase activity, acting on the CH-OH group of donors, NAD or NADP as acceptor"/>
    <property type="evidence" value="ECO:0007669"/>
    <property type="project" value="InterPro"/>
</dbReference>
<dbReference type="PANTHER" id="PTHR43761:SF1">
    <property type="entry name" value="D-ISOMER SPECIFIC 2-HYDROXYACID DEHYDROGENASE CATALYTIC DOMAIN-CONTAINING PROTEIN-RELATED"/>
    <property type="match status" value="1"/>
</dbReference>
<dbReference type="InterPro" id="IPR029752">
    <property type="entry name" value="D-isomer_DH_CS1"/>
</dbReference>
<dbReference type="GO" id="GO:0051287">
    <property type="term" value="F:NAD binding"/>
    <property type="evidence" value="ECO:0007669"/>
    <property type="project" value="InterPro"/>
</dbReference>
<dbReference type="CDD" id="cd12172">
    <property type="entry name" value="PGDH_like_2"/>
    <property type="match status" value="1"/>
</dbReference>
<protein>
    <submittedName>
        <fullName evidence="7">D-isomer specific 2-hydroxyacid dehydrogenase NAD-binding protein</fullName>
    </submittedName>
</protein>
<keyword evidence="3" id="KW-0520">NAD</keyword>
<evidence type="ECO:0000256" key="4">
    <source>
        <dbReference type="RuleBase" id="RU003719"/>
    </source>
</evidence>
<dbReference type="Proteomes" id="UP000006851">
    <property type="component" value="Chromosome"/>
</dbReference>
<dbReference type="PROSITE" id="PS00671">
    <property type="entry name" value="D_2_HYDROXYACID_DH_3"/>
    <property type="match status" value="1"/>
</dbReference>
<dbReference type="SUPFAM" id="SSF51735">
    <property type="entry name" value="NAD(P)-binding Rossmann-fold domains"/>
    <property type="match status" value="1"/>
</dbReference>
<evidence type="ECO:0000313" key="7">
    <source>
        <dbReference type="EMBL" id="AEB07647.1"/>
    </source>
</evidence>
<evidence type="ECO:0000256" key="3">
    <source>
        <dbReference type="ARBA" id="ARBA00023027"/>
    </source>
</evidence>
<proteinExistence type="inferred from homology"/>
<dbReference type="InterPro" id="IPR006139">
    <property type="entry name" value="D-isomer_2_OHA_DH_cat_dom"/>
</dbReference>
<feature type="domain" description="D-isomer specific 2-hydroxyacid dehydrogenase catalytic" evidence="5">
    <location>
        <begin position="27"/>
        <end position="299"/>
    </location>
</feature>
<dbReference type="Pfam" id="PF02826">
    <property type="entry name" value="2-Hacid_dh_C"/>
    <property type="match status" value="1"/>
</dbReference>
<dbReference type="eggNOG" id="COG0111">
    <property type="taxonomic scope" value="Bacteria"/>
</dbReference>
<dbReference type="EMBL" id="CP002628">
    <property type="protein sequence ID" value="AEB07647.1"/>
    <property type="molecule type" value="Genomic_DNA"/>
</dbReference>
<dbReference type="InterPro" id="IPR036291">
    <property type="entry name" value="NAD(P)-bd_dom_sf"/>
</dbReference>
<organism evidence="7 8">
    <name type="scientific">Coriobacterium glomerans (strain ATCC 49209 / DSM 20642 / JCM 10262 / PW2)</name>
    <dbReference type="NCBI Taxonomy" id="700015"/>
    <lineage>
        <taxon>Bacteria</taxon>
        <taxon>Bacillati</taxon>
        <taxon>Actinomycetota</taxon>
        <taxon>Coriobacteriia</taxon>
        <taxon>Coriobacteriales</taxon>
        <taxon>Coriobacteriaceae</taxon>
        <taxon>Coriobacterium</taxon>
    </lineage>
</organism>
<accession>F2NAW9</accession>
<evidence type="ECO:0000259" key="5">
    <source>
        <dbReference type="Pfam" id="PF00389"/>
    </source>
</evidence>
<evidence type="ECO:0000313" key="8">
    <source>
        <dbReference type="Proteomes" id="UP000006851"/>
    </source>
</evidence>
<dbReference type="InterPro" id="IPR029753">
    <property type="entry name" value="D-isomer_DH_CS"/>
</dbReference>
<dbReference type="RefSeq" id="WP_013709389.1">
    <property type="nucleotide sequence ID" value="NC_015389.1"/>
</dbReference>
<keyword evidence="8" id="KW-1185">Reference proteome</keyword>
<dbReference type="SUPFAM" id="SSF52283">
    <property type="entry name" value="Formate/glycerate dehydrogenase catalytic domain-like"/>
    <property type="match status" value="1"/>
</dbReference>
<dbReference type="PROSITE" id="PS00065">
    <property type="entry name" value="D_2_HYDROXYACID_DH_1"/>
    <property type="match status" value="1"/>
</dbReference>
<gene>
    <name evidence="7" type="ordered locus">Corgl_1548</name>
</gene>
<evidence type="ECO:0000259" key="6">
    <source>
        <dbReference type="Pfam" id="PF02826"/>
    </source>
</evidence>